<dbReference type="InterPro" id="IPR005119">
    <property type="entry name" value="LysR_subst-bd"/>
</dbReference>
<evidence type="ECO:0000259" key="5">
    <source>
        <dbReference type="PROSITE" id="PS50931"/>
    </source>
</evidence>
<dbReference type="RefSeq" id="WP_047213351.1">
    <property type="nucleotide sequence ID" value="NZ_CP011568.3"/>
</dbReference>
<protein>
    <submittedName>
        <fullName evidence="6">LysR family transcriptional regulator</fullName>
    </submittedName>
</protein>
<comment type="similarity">
    <text evidence="1">Belongs to the LysR transcriptional regulatory family.</text>
</comment>
<keyword evidence="2" id="KW-0805">Transcription regulation</keyword>
<feature type="domain" description="HTH lysR-type" evidence="5">
    <location>
        <begin position="2"/>
        <end position="59"/>
    </location>
</feature>
<dbReference type="PROSITE" id="PS50931">
    <property type="entry name" value="HTH_LYSR"/>
    <property type="match status" value="1"/>
</dbReference>
<dbReference type="STRING" id="445709.ABW99_04960"/>
<dbReference type="AlphaFoldDB" id="A0A0G3EQR7"/>
<dbReference type="Pfam" id="PF00126">
    <property type="entry name" value="HTH_1"/>
    <property type="match status" value="1"/>
</dbReference>
<dbReference type="PANTHER" id="PTHR30579">
    <property type="entry name" value="TRANSCRIPTIONAL REGULATOR"/>
    <property type="match status" value="1"/>
</dbReference>
<dbReference type="PATRIC" id="fig|445709.3.peg.1066"/>
<keyword evidence="7" id="KW-1185">Reference proteome</keyword>
<dbReference type="PRINTS" id="PR00039">
    <property type="entry name" value="HTHLYSR"/>
</dbReference>
<gene>
    <name evidence="6" type="ORF">ABW99_04960</name>
</gene>
<dbReference type="SUPFAM" id="SSF46785">
    <property type="entry name" value="Winged helix' DNA-binding domain"/>
    <property type="match status" value="1"/>
</dbReference>
<name>A0A0G3EQR7_9BURK</name>
<evidence type="ECO:0000256" key="4">
    <source>
        <dbReference type="ARBA" id="ARBA00023163"/>
    </source>
</evidence>
<keyword evidence="3" id="KW-0238">DNA-binding</keyword>
<accession>A0A0G3EQR7</accession>
<dbReference type="Gene3D" id="1.10.10.10">
    <property type="entry name" value="Winged helix-like DNA-binding domain superfamily/Winged helix DNA-binding domain"/>
    <property type="match status" value="1"/>
</dbReference>
<dbReference type="GO" id="GO:0003677">
    <property type="term" value="F:DNA binding"/>
    <property type="evidence" value="ECO:0007669"/>
    <property type="project" value="UniProtKB-KW"/>
</dbReference>
<dbReference type="KEGG" id="ptx:ABW99_04960"/>
<evidence type="ECO:0000256" key="1">
    <source>
        <dbReference type="ARBA" id="ARBA00009437"/>
    </source>
</evidence>
<proteinExistence type="inferred from homology"/>
<dbReference type="PANTHER" id="PTHR30579:SF7">
    <property type="entry name" value="HTH-TYPE TRANSCRIPTIONAL REGULATOR LRHA-RELATED"/>
    <property type="match status" value="1"/>
</dbReference>
<keyword evidence="4" id="KW-0804">Transcription</keyword>
<dbReference type="EMBL" id="CP011568">
    <property type="protein sequence ID" value="AKJ67672.1"/>
    <property type="molecule type" value="Genomic_DNA"/>
</dbReference>
<dbReference type="Gene3D" id="3.40.190.10">
    <property type="entry name" value="Periplasmic binding protein-like II"/>
    <property type="match status" value="2"/>
</dbReference>
<dbReference type="Proteomes" id="UP000036700">
    <property type="component" value="Chromosome"/>
</dbReference>
<evidence type="ECO:0000313" key="7">
    <source>
        <dbReference type="Proteomes" id="UP000036700"/>
    </source>
</evidence>
<dbReference type="InterPro" id="IPR000847">
    <property type="entry name" value="LysR_HTH_N"/>
</dbReference>
<dbReference type="InterPro" id="IPR050176">
    <property type="entry name" value="LTTR"/>
</dbReference>
<dbReference type="OrthoDB" id="9789529at2"/>
<reference evidence="7" key="1">
    <citation type="submission" date="2015-06" db="EMBL/GenBank/DDBJ databases">
        <authorList>
            <person name="Lim Y.L."/>
            <person name="Ee R."/>
            <person name="Yong D."/>
            <person name="How K.Y."/>
            <person name="Yin W.F."/>
            <person name="Chan K.G."/>
        </authorList>
    </citation>
    <scope>NUCLEOTIDE SEQUENCE [LARGE SCALE GENOMIC DNA]</scope>
    <source>
        <strain evidence="7">DSM 25325</strain>
    </source>
</reference>
<dbReference type="GO" id="GO:0003700">
    <property type="term" value="F:DNA-binding transcription factor activity"/>
    <property type="evidence" value="ECO:0007669"/>
    <property type="project" value="InterPro"/>
</dbReference>
<evidence type="ECO:0000256" key="3">
    <source>
        <dbReference type="ARBA" id="ARBA00023125"/>
    </source>
</evidence>
<dbReference type="Pfam" id="PF03466">
    <property type="entry name" value="LysR_substrate"/>
    <property type="match status" value="1"/>
</dbReference>
<evidence type="ECO:0000313" key="6">
    <source>
        <dbReference type="EMBL" id="AKJ67672.1"/>
    </source>
</evidence>
<evidence type="ECO:0000256" key="2">
    <source>
        <dbReference type="ARBA" id="ARBA00023015"/>
    </source>
</evidence>
<organism evidence="6 7">
    <name type="scientific">Pandoraea thiooxydans</name>
    <dbReference type="NCBI Taxonomy" id="445709"/>
    <lineage>
        <taxon>Bacteria</taxon>
        <taxon>Pseudomonadati</taxon>
        <taxon>Pseudomonadota</taxon>
        <taxon>Betaproteobacteria</taxon>
        <taxon>Burkholderiales</taxon>
        <taxon>Burkholderiaceae</taxon>
        <taxon>Pandoraea</taxon>
    </lineage>
</organism>
<sequence>MLDPLLLRSFVAVVDEGGFSKAAAHLNLTQSAVSGHLHRLEEQIGKPLLRRTTRSVEITPDGERLIGYARAILALNRDALAELTRAPFQGRIRLGVSEDFAELPLLRVLQTFVDRHSGAEIDVQVGIPGALLPLMKQGTLDLVIGSQCEAREPGRLLWREPLVWGWSAQASRNLPAPLPLALFPEPCPYREAALARLAQAGMAQRTAMVCTSMASLRAAAQAGFALAPMPASQITPELVVLNAEQGLPVLPDAEFRLFAPAVSERTMLHLLIEAIMQGCVGRWAAPRKRGKAPA</sequence>
<dbReference type="InterPro" id="IPR036388">
    <property type="entry name" value="WH-like_DNA-bd_sf"/>
</dbReference>
<dbReference type="FunFam" id="1.10.10.10:FF:000001">
    <property type="entry name" value="LysR family transcriptional regulator"/>
    <property type="match status" value="1"/>
</dbReference>
<dbReference type="SUPFAM" id="SSF53850">
    <property type="entry name" value="Periplasmic binding protein-like II"/>
    <property type="match status" value="1"/>
</dbReference>
<dbReference type="InterPro" id="IPR036390">
    <property type="entry name" value="WH_DNA-bd_sf"/>
</dbReference>